<evidence type="ECO:0000256" key="1">
    <source>
        <dbReference type="SAM" id="MobiDB-lite"/>
    </source>
</evidence>
<dbReference type="RefSeq" id="WP_058421046.1">
    <property type="nucleotide sequence ID" value="NZ_LKEF01000029.1"/>
</dbReference>
<dbReference type="Proteomes" id="UP000054197">
    <property type="component" value="Unassembled WGS sequence"/>
</dbReference>
<dbReference type="AlphaFoldDB" id="A0A0W0HNW5"/>
<dbReference type="EMBL" id="LKEF01000029">
    <property type="protein sequence ID" value="KTB62543.1"/>
    <property type="molecule type" value="Genomic_DNA"/>
</dbReference>
<gene>
    <name evidence="2" type="ORF">AO063_14820</name>
</gene>
<protein>
    <submittedName>
        <fullName evidence="2">Uncharacterized protein</fullName>
    </submittedName>
</protein>
<proteinExistence type="predicted"/>
<organism evidence="2 3">
    <name type="scientific">Pseudomonas fluorescens ICMP 11288</name>
    <dbReference type="NCBI Taxonomy" id="1198309"/>
    <lineage>
        <taxon>Bacteria</taxon>
        <taxon>Pseudomonadati</taxon>
        <taxon>Pseudomonadota</taxon>
        <taxon>Gammaproteobacteria</taxon>
        <taxon>Pseudomonadales</taxon>
        <taxon>Pseudomonadaceae</taxon>
        <taxon>Pseudomonas</taxon>
    </lineage>
</organism>
<evidence type="ECO:0000313" key="2">
    <source>
        <dbReference type="EMBL" id="KTB62543.1"/>
    </source>
</evidence>
<evidence type="ECO:0000313" key="3">
    <source>
        <dbReference type="Proteomes" id="UP000054197"/>
    </source>
</evidence>
<sequence>MTPTLGHFQPFIQTRVPTLPAPRTEADTCSLPTRGQTRPADDLRSATQIYKDNPMLGTGIMSRAFGWNPQRRERQTRLITHLKRQVGDFTAANPDPVSRANAMYRLARVIHHIDNDPCLRRVKGSYPGDGRLDVQGIKGFASEVDRLTQFAEQGYRVLGEGGRGVIWPRPSPHGRAAGDRRSVQAITVNPLFKALDNVLDANERLAFKALVGGDWNDPRLPADVRADSAANAEHVLEFIDQQGGAHSTASNGEIDGKVEDVPDLPAPYLTREHFTYPGSEARRLSDFAYVGYAVFEKR</sequence>
<feature type="region of interest" description="Disordered" evidence="1">
    <location>
        <begin position="18"/>
        <end position="42"/>
    </location>
</feature>
<reference evidence="2 3" key="1">
    <citation type="submission" date="2015-09" db="EMBL/GenBank/DDBJ databases">
        <title>Genome sequence of ICMP 11288.</title>
        <authorList>
            <person name="Visnovsky S."/>
            <person name="Lu A."/>
            <person name="Panda P."/>
            <person name="Pitman A."/>
        </authorList>
    </citation>
    <scope>NUCLEOTIDE SEQUENCE [LARGE SCALE GENOMIC DNA]</scope>
    <source>
        <strain evidence="2 3">ICMP 11288</strain>
    </source>
</reference>
<comment type="caution">
    <text evidence="2">The sequence shown here is derived from an EMBL/GenBank/DDBJ whole genome shotgun (WGS) entry which is preliminary data.</text>
</comment>
<accession>A0A0W0HNW5</accession>
<name>A0A0W0HNW5_PSEFL</name>